<keyword evidence="8 10" id="KW-0472">Membrane</keyword>
<feature type="transmembrane region" description="Helical" evidence="10">
    <location>
        <begin position="278"/>
        <end position="300"/>
    </location>
</feature>
<feature type="transmembrane region" description="Helical" evidence="10">
    <location>
        <begin position="201"/>
        <end position="227"/>
    </location>
</feature>
<feature type="transmembrane region" description="Helical" evidence="10">
    <location>
        <begin position="495"/>
        <end position="518"/>
    </location>
</feature>
<dbReference type="AlphaFoldDB" id="A0A8J3Z2N5"/>
<dbReference type="GO" id="GO:0022857">
    <property type="term" value="F:transmembrane transporter activity"/>
    <property type="evidence" value="ECO:0007669"/>
    <property type="project" value="InterPro"/>
</dbReference>
<reference evidence="11" key="1">
    <citation type="submission" date="2021-01" db="EMBL/GenBank/DDBJ databases">
        <title>Whole genome shotgun sequence of Virgisporangium aurantiacum NBRC 16421.</title>
        <authorList>
            <person name="Komaki H."/>
            <person name="Tamura T."/>
        </authorList>
    </citation>
    <scope>NUCLEOTIDE SEQUENCE</scope>
    <source>
        <strain evidence="11">NBRC 16421</strain>
    </source>
</reference>
<comment type="caution">
    <text evidence="11">The sequence shown here is derived from an EMBL/GenBank/DDBJ whole genome shotgun (WGS) entry which is preliminary data.</text>
</comment>
<name>A0A8J3Z2N5_9ACTN</name>
<dbReference type="InterPro" id="IPR002293">
    <property type="entry name" value="AA/rel_permease1"/>
</dbReference>
<feature type="transmembrane region" description="Helical" evidence="10">
    <location>
        <begin position="58"/>
        <end position="76"/>
    </location>
</feature>
<feature type="region of interest" description="Disordered" evidence="9">
    <location>
        <begin position="28"/>
        <end position="47"/>
    </location>
</feature>
<dbReference type="PANTHER" id="PTHR42770:SF4">
    <property type="entry name" value="ARGININE_ORNITHINE ANTIPORTER-RELATED"/>
    <property type="match status" value="1"/>
</dbReference>
<evidence type="ECO:0000256" key="5">
    <source>
        <dbReference type="ARBA" id="ARBA00022692"/>
    </source>
</evidence>
<dbReference type="GO" id="GO:0005886">
    <property type="term" value="C:plasma membrane"/>
    <property type="evidence" value="ECO:0007669"/>
    <property type="project" value="UniProtKB-SubCell"/>
</dbReference>
<dbReference type="Gene3D" id="1.20.1740.10">
    <property type="entry name" value="Amino acid/polyamine transporter I"/>
    <property type="match status" value="1"/>
</dbReference>
<protein>
    <submittedName>
        <fullName evidence="11">Amino acid APC transporter</fullName>
    </submittedName>
</protein>
<feature type="transmembrane region" description="Helical" evidence="10">
    <location>
        <begin position="328"/>
        <end position="355"/>
    </location>
</feature>
<dbReference type="PANTHER" id="PTHR42770">
    <property type="entry name" value="AMINO ACID TRANSPORTER-RELATED"/>
    <property type="match status" value="1"/>
</dbReference>
<gene>
    <name evidence="11" type="ORF">Vau01_030930</name>
</gene>
<keyword evidence="7 10" id="KW-1133">Transmembrane helix</keyword>
<evidence type="ECO:0000313" key="11">
    <source>
        <dbReference type="EMBL" id="GIJ55577.1"/>
    </source>
</evidence>
<feature type="transmembrane region" description="Helical" evidence="10">
    <location>
        <begin position="376"/>
        <end position="396"/>
    </location>
</feature>
<keyword evidence="4" id="KW-1003">Cell membrane</keyword>
<keyword evidence="3" id="KW-0813">Transport</keyword>
<evidence type="ECO:0000256" key="9">
    <source>
        <dbReference type="SAM" id="MobiDB-lite"/>
    </source>
</evidence>
<comment type="similarity">
    <text evidence="2">Belongs to the amino acid-polyamine-organocation (APC) superfamily. Basic amino acid/polyamine antiporter (APA) (TC 2.A.3.2) family.</text>
</comment>
<dbReference type="GO" id="GO:0006865">
    <property type="term" value="P:amino acid transport"/>
    <property type="evidence" value="ECO:0007669"/>
    <property type="project" value="UniProtKB-KW"/>
</dbReference>
<proteinExistence type="inferred from homology"/>
<evidence type="ECO:0000256" key="3">
    <source>
        <dbReference type="ARBA" id="ARBA00022448"/>
    </source>
</evidence>
<dbReference type="NCBIfam" id="TIGR00905">
    <property type="entry name" value="2A0302"/>
    <property type="match status" value="1"/>
</dbReference>
<evidence type="ECO:0000256" key="2">
    <source>
        <dbReference type="ARBA" id="ARBA00008220"/>
    </source>
</evidence>
<organism evidence="11 12">
    <name type="scientific">Virgisporangium aurantiacum</name>
    <dbReference type="NCBI Taxonomy" id="175570"/>
    <lineage>
        <taxon>Bacteria</taxon>
        <taxon>Bacillati</taxon>
        <taxon>Actinomycetota</taxon>
        <taxon>Actinomycetes</taxon>
        <taxon>Micromonosporales</taxon>
        <taxon>Micromonosporaceae</taxon>
        <taxon>Virgisporangium</taxon>
    </lineage>
</organism>
<keyword evidence="6" id="KW-0029">Amino-acid transport</keyword>
<feature type="transmembrane region" description="Helical" evidence="10">
    <location>
        <begin position="121"/>
        <end position="141"/>
    </location>
</feature>
<evidence type="ECO:0000256" key="1">
    <source>
        <dbReference type="ARBA" id="ARBA00004651"/>
    </source>
</evidence>
<dbReference type="Proteomes" id="UP000612585">
    <property type="component" value="Unassembled WGS sequence"/>
</dbReference>
<keyword evidence="12" id="KW-1185">Reference proteome</keyword>
<accession>A0A8J3Z2N5</accession>
<evidence type="ECO:0000256" key="4">
    <source>
        <dbReference type="ARBA" id="ARBA00022475"/>
    </source>
</evidence>
<feature type="transmembrane region" description="Helical" evidence="10">
    <location>
        <begin position="171"/>
        <end position="189"/>
    </location>
</feature>
<dbReference type="EMBL" id="BOPG01000019">
    <property type="protein sequence ID" value="GIJ55577.1"/>
    <property type="molecule type" value="Genomic_DNA"/>
</dbReference>
<feature type="transmembrane region" description="Helical" evidence="10">
    <location>
        <begin position="88"/>
        <end position="109"/>
    </location>
</feature>
<dbReference type="InterPro" id="IPR004754">
    <property type="entry name" value="Amino_acid_antiprt"/>
</dbReference>
<feature type="transmembrane region" description="Helical" evidence="10">
    <location>
        <begin position="247"/>
        <end position="266"/>
    </location>
</feature>
<evidence type="ECO:0000256" key="6">
    <source>
        <dbReference type="ARBA" id="ARBA00022970"/>
    </source>
</evidence>
<evidence type="ECO:0000256" key="10">
    <source>
        <dbReference type="SAM" id="Phobius"/>
    </source>
</evidence>
<dbReference type="InterPro" id="IPR050367">
    <property type="entry name" value="APC_superfamily"/>
</dbReference>
<dbReference type="Pfam" id="PF13520">
    <property type="entry name" value="AA_permease_2"/>
    <property type="match status" value="1"/>
</dbReference>
<sequence>MADTVPTTGTSVAGTSAVHASPVHTSVDGTAAAHSSPDGASVADSPVVTPGKMTMPTLTAMVVGSMVGAGVFSLPARFGVATGILGSLIAWAIAGAGMLMLAFVFQNLAVRKPDLDSGVFIYAKAGFGDYVGFNSAFGFWASAIAGNAFYWVFINATLGAFFPAFGDGDTVLAVAVSTVGVWLFHYLIARGVRDAAVINRIVTILKIIPILVFIVVLFIAFDAGVFADNWTASGYGDLGSINDQVRNTMIITTFVFLGIEGASVYSRYAKRRQDVGRATVLGFLMVLSIFALVTLSSYAVMAQPEIAGTRQPSMIGVFEHVVGDWGRWFISAGVIISVLGAYLAWTLMAAEVMYIPAHNEDFPAFLGRENDKATPITALVVTSLAVQGLLAATLVLTDALNFMLDLCTSLALIPYFLAAAYALKLGLTGESYEDVTGRTRRKETIIAGIATVYILFLFEAAGLEFLLLCSIILAPGTLLYVKARSERGRRLFTPTEIALCVIIVAAGVTGVAGLWAGFIAI</sequence>
<evidence type="ECO:0000313" key="12">
    <source>
        <dbReference type="Proteomes" id="UP000612585"/>
    </source>
</evidence>
<dbReference type="RefSeq" id="WP_203992584.1">
    <property type="nucleotide sequence ID" value="NZ_BOPG01000019.1"/>
</dbReference>
<comment type="subcellular location">
    <subcellularLocation>
        <location evidence="1">Cell membrane</location>
        <topology evidence="1">Multi-pass membrane protein</topology>
    </subcellularLocation>
</comment>
<keyword evidence="5 10" id="KW-0812">Transmembrane</keyword>
<evidence type="ECO:0000256" key="8">
    <source>
        <dbReference type="ARBA" id="ARBA00023136"/>
    </source>
</evidence>
<feature type="transmembrane region" description="Helical" evidence="10">
    <location>
        <begin position="402"/>
        <end position="423"/>
    </location>
</feature>
<evidence type="ECO:0000256" key="7">
    <source>
        <dbReference type="ARBA" id="ARBA00022989"/>
    </source>
</evidence>
<feature type="transmembrane region" description="Helical" evidence="10">
    <location>
        <begin position="148"/>
        <end position="165"/>
    </location>
</feature>